<feature type="non-terminal residue" evidence="8">
    <location>
        <position position="1"/>
    </location>
</feature>
<comment type="caution">
    <text evidence="8">The sequence shown here is derived from an EMBL/GenBank/DDBJ whole genome shotgun (WGS) entry which is preliminary data.</text>
</comment>
<dbReference type="PANTHER" id="PTHR30471">
    <property type="entry name" value="DNA REPAIR PROTEIN RADC"/>
    <property type="match status" value="1"/>
</dbReference>
<dbReference type="InterPro" id="IPR001405">
    <property type="entry name" value="UPF0758"/>
</dbReference>
<evidence type="ECO:0000256" key="5">
    <source>
        <dbReference type="ARBA" id="ARBA00023049"/>
    </source>
</evidence>
<dbReference type="InterPro" id="IPR010994">
    <property type="entry name" value="RuvA_2-like"/>
</dbReference>
<dbReference type="GO" id="GO:0008237">
    <property type="term" value="F:metallopeptidase activity"/>
    <property type="evidence" value="ECO:0007669"/>
    <property type="project" value="UniProtKB-KW"/>
</dbReference>
<dbReference type="GO" id="GO:0046872">
    <property type="term" value="F:metal ion binding"/>
    <property type="evidence" value="ECO:0007669"/>
    <property type="project" value="UniProtKB-KW"/>
</dbReference>
<dbReference type="InterPro" id="IPR025657">
    <property type="entry name" value="RadC_JAB"/>
</dbReference>
<keyword evidence="3" id="KW-0378">Hydrolase</keyword>
<feature type="domain" description="MPN" evidence="7">
    <location>
        <begin position="103"/>
        <end position="225"/>
    </location>
</feature>
<dbReference type="AlphaFoldDB" id="A0A7C1HCQ4"/>
<keyword evidence="1" id="KW-0645">Protease</keyword>
<dbReference type="InterPro" id="IPR037518">
    <property type="entry name" value="MPN"/>
</dbReference>
<dbReference type="InterPro" id="IPR046778">
    <property type="entry name" value="UPF0758_N"/>
</dbReference>
<reference evidence="8" key="1">
    <citation type="journal article" date="2020" name="mSystems">
        <title>Genome- and Community-Level Interaction Insights into Carbon Utilization and Element Cycling Functions of Hydrothermarchaeota in Hydrothermal Sediment.</title>
        <authorList>
            <person name="Zhou Z."/>
            <person name="Liu Y."/>
            <person name="Xu W."/>
            <person name="Pan J."/>
            <person name="Luo Z.H."/>
            <person name="Li M."/>
        </authorList>
    </citation>
    <scope>NUCLEOTIDE SEQUENCE [LARGE SCALE GENOMIC DNA]</scope>
    <source>
        <strain evidence="8">SpSt-1219</strain>
    </source>
</reference>
<dbReference type="GO" id="GO:0006508">
    <property type="term" value="P:proteolysis"/>
    <property type="evidence" value="ECO:0007669"/>
    <property type="project" value="UniProtKB-KW"/>
</dbReference>
<accession>A0A7C1HCQ4</accession>
<organism evidence="8">
    <name type="scientific">candidate division WWE3 bacterium</name>
    <dbReference type="NCBI Taxonomy" id="2053526"/>
    <lineage>
        <taxon>Bacteria</taxon>
        <taxon>Katanobacteria</taxon>
    </lineage>
</organism>
<evidence type="ECO:0000256" key="1">
    <source>
        <dbReference type="ARBA" id="ARBA00022670"/>
    </source>
</evidence>
<protein>
    <submittedName>
        <fullName evidence="8">DNA repair protein RadC</fullName>
    </submittedName>
</protein>
<evidence type="ECO:0000256" key="3">
    <source>
        <dbReference type="ARBA" id="ARBA00022801"/>
    </source>
</evidence>
<dbReference type="NCBIfam" id="NF000642">
    <property type="entry name" value="PRK00024.1"/>
    <property type="match status" value="1"/>
</dbReference>
<dbReference type="CDD" id="cd08071">
    <property type="entry name" value="MPN_DUF2466"/>
    <property type="match status" value="1"/>
</dbReference>
<evidence type="ECO:0000256" key="2">
    <source>
        <dbReference type="ARBA" id="ARBA00022723"/>
    </source>
</evidence>
<dbReference type="Pfam" id="PF20582">
    <property type="entry name" value="UPF0758_N"/>
    <property type="match status" value="1"/>
</dbReference>
<evidence type="ECO:0000313" key="8">
    <source>
        <dbReference type="EMBL" id="HDQ88594.1"/>
    </source>
</evidence>
<dbReference type="PANTHER" id="PTHR30471:SF3">
    <property type="entry name" value="UPF0758 PROTEIN YEES-RELATED"/>
    <property type="match status" value="1"/>
</dbReference>
<dbReference type="EMBL" id="DSDM01000022">
    <property type="protein sequence ID" value="HDQ88594.1"/>
    <property type="molecule type" value="Genomic_DNA"/>
</dbReference>
<keyword evidence="2" id="KW-0479">Metal-binding</keyword>
<evidence type="ECO:0000256" key="4">
    <source>
        <dbReference type="ARBA" id="ARBA00022833"/>
    </source>
</evidence>
<evidence type="ECO:0000259" key="7">
    <source>
        <dbReference type="PROSITE" id="PS50249"/>
    </source>
</evidence>
<sequence>PLKIQEIPCSERPRERLIKFGPESLSDSELLSVVLRSGGPQLNALDLSQELLREFGSVHRLLYADLNQLRKVKYLGLAKVCGIKAIGELCKRSLSNEELNRPKLDTPEKIFALIRPYTLGKSVECLYLLSLDINNKLLKTSLLSFGSSNQALVDVREILKCALNNDATSIILVHNHPSNNADPSPEDVNMTKRVAEAALLVGLVFIDHLVVTDKIFFSFKTSGLLSSTLGRR</sequence>
<comment type="similarity">
    <text evidence="6">Belongs to the UPF0758 family.</text>
</comment>
<dbReference type="Gene3D" id="3.40.140.10">
    <property type="entry name" value="Cytidine Deaminase, domain 2"/>
    <property type="match status" value="1"/>
</dbReference>
<dbReference type="SUPFAM" id="SSF47781">
    <property type="entry name" value="RuvA domain 2-like"/>
    <property type="match status" value="1"/>
</dbReference>
<keyword evidence="4" id="KW-0862">Zinc</keyword>
<dbReference type="SUPFAM" id="SSF102712">
    <property type="entry name" value="JAB1/MPN domain"/>
    <property type="match status" value="1"/>
</dbReference>
<dbReference type="NCBIfam" id="TIGR00608">
    <property type="entry name" value="radc"/>
    <property type="match status" value="1"/>
</dbReference>
<evidence type="ECO:0000256" key="6">
    <source>
        <dbReference type="RuleBase" id="RU003797"/>
    </source>
</evidence>
<dbReference type="Pfam" id="PF04002">
    <property type="entry name" value="RadC"/>
    <property type="match status" value="1"/>
</dbReference>
<proteinExistence type="inferred from homology"/>
<name>A0A7C1HCQ4_UNCKA</name>
<dbReference type="PROSITE" id="PS50249">
    <property type="entry name" value="MPN"/>
    <property type="match status" value="1"/>
</dbReference>
<keyword evidence="5" id="KW-0482">Metalloprotease</keyword>
<gene>
    <name evidence="8" type="primary">radC</name>
    <name evidence="8" type="ORF">ENN92_00375</name>
</gene>
<dbReference type="Proteomes" id="UP000886066">
    <property type="component" value="Unassembled WGS sequence"/>
</dbReference>